<keyword evidence="1 6" id="KW-0436">Ligase</keyword>
<proteinExistence type="predicted"/>
<dbReference type="SUPFAM" id="SSF53244">
    <property type="entry name" value="MurD-like peptide ligases, peptide-binding domain"/>
    <property type="match status" value="1"/>
</dbReference>
<dbReference type="InterPro" id="IPR036565">
    <property type="entry name" value="Mur-like_cat_sf"/>
</dbReference>
<sequence length="462" mass="52591">MEPLFVHHLCKLFNGRILFGNDDWSIHHAIFHKRHKLEHTHTMIFLGRRQKIYWGHISKFTPCLVVTDKKEEDIKKFYPGVTIIQVNNLVHAHWKFTNYYRNLFQIPVVAITGTCGKSTTKEMIKHILQKDHHVQATESSKNEPRRSFPYLMGITKQTDMAVFELGLGNTGNIKHQCNLFKPTIGIITNIREHHLDGCNSIEGYIQAKGEIIDGITQPGILLLNADDQNTKKLPISNFKGNVFYIGVQQPSDYHAKNIVYAVNGMMFDFELNHRQFHAFVPGYGEHQVYNALFSIACAHLLGIGIDTAIEQLKSFRNMARHLEISHGINGSTIIDDTWTINPLSIEAALQVIENLGKHKRKIVLLGNIYRLGTYEEEYHRKVGSAVSEYTVDYLITIGDKAQFISSQAIEDGFKGSVNHFETTEGVFEQLVSLLNEDTILLIKGPMKSKSMIELAQKLKEPN</sequence>
<name>A0ABY9JXR8_9BACI</name>
<dbReference type="PANTHER" id="PTHR43024:SF1">
    <property type="entry name" value="UDP-N-ACETYLMURAMOYL-TRIPEPTIDE--D-ALANYL-D-ALANINE LIGASE"/>
    <property type="match status" value="1"/>
</dbReference>
<dbReference type="InterPro" id="IPR013221">
    <property type="entry name" value="Mur_ligase_cen"/>
</dbReference>
<protein>
    <submittedName>
        <fullName evidence="6">UDP-N-acetylmuramoyl-tripeptide--D-alanyl-D-alanine ligase</fullName>
        <ecNumber evidence="6">6.3.2.10</ecNumber>
    </submittedName>
</protein>
<evidence type="ECO:0000313" key="7">
    <source>
        <dbReference type="Proteomes" id="UP001197974"/>
    </source>
</evidence>
<dbReference type="InterPro" id="IPR004101">
    <property type="entry name" value="Mur_ligase_C"/>
</dbReference>
<evidence type="ECO:0000313" key="6">
    <source>
        <dbReference type="EMBL" id="WLR43128.1"/>
    </source>
</evidence>
<evidence type="ECO:0000256" key="3">
    <source>
        <dbReference type="ARBA" id="ARBA00022840"/>
    </source>
</evidence>
<evidence type="ECO:0000256" key="1">
    <source>
        <dbReference type="ARBA" id="ARBA00022598"/>
    </source>
</evidence>
<dbReference type="InterPro" id="IPR036615">
    <property type="entry name" value="Mur_ligase_C_dom_sf"/>
</dbReference>
<dbReference type="Proteomes" id="UP001197974">
    <property type="component" value="Chromosome"/>
</dbReference>
<dbReference type="Gene3D" id="3.90.190.20">
    <property type="entry name" value="Mur ligase, C-terminal domain"/>
    <property type="match status" value="1"/>
</dbReference>
<dbReference type="EC" id="6.3.2.10" evidence="6"/>
<keyword evidence="7" id="KW-1185">Reference proteome</keyword>
<dbReference type="SUPFAM" id="SSF53623">
    <property type="entry name" value="MurD-like peptide ligases, catalytic domain"/>
    <property type="match status" value="1"/>
</dbReference>
<keyword evidence="3" id="KW-0067">ATP-binding</keyword>
<evidence type="ECO:0000259" key="4">
    <source>
        <dbReference type="Pfam" id="PF02875"/>
    </source>
</evidence>
<dbReference type="Pfam" id="PF08245">
    <property type="entry name" value="Mur_ligase_M"/>
    <property type="match status" value="1"/>
</dbReference>
<gene>
    <name evidence="6" type="primary">murF</name>
    <name evidence="6" type="ORF">LC087_02660</name>
</gene>
<keyword evidence="2" id="KW-0547">Nucleotide-binding</keyword>
<feature type="domain" description="Mur ligase central" evidence="5">
    <location>
        <begin position="111"/>
        <end position="298"/>
    </location>
</feature>
<accession>A0ABY9JXR8</accession>
<feature type="domain" description="Mur ligase C-terminal" evidence="4">
    <location>
        <begin position="323"/>
        <end position="444"/>
    </location>
</feature>
<dbReference type="InterPro" id="IPR051046">
    <property type="entry name" value="MurCDEF_CellWall_CoF430Synth"/>
</dbReference>
<organism evidence="6 7">
    <name type="scientific">Bacillus carboniphilus</name>
    <dbReference type="NCBI Taxonomy" id="86663"/>
    <lineage>
        <taxon>Bacteria</taxon>
        <taxon>Bacillati</taxon>
        <taxon>Bacillota</taxon>
        <taxon>Bacilli</taxon>
        <taxon>Bacillales</taxon>
        <taxon>Bacillaceae</taxon>
        <taxon>Bacillus</taxon>
    </lineage>
</organism>
<dbReference type="Pfam" id="PF02875">
    <property type="entry name" value="Mur_ligase_C"/>
    <property type="match status" value="1"/>
</dbReference>
<evidence type="ECO:0000259" key="5">
    <source>
        <dbReference type="Pfam" id="PF08245"/>
    </source>
</evidence>
<evidence type="ECO:0000256" key="2">
    <source>
        <dbReference type="ARBA" id="ARBA00022741"/>
    </source>
</evidence>
<dbReference type="GO" id="GO:0047480">
    <property type="term" value="F:UDP-N-acetylmuramoyl-tripeptide-D-alanyl-D-alanine ligase activity"/>
    <property type="evidence" value="ECO:0007669"/>
    <property type="project" value="UniProtKB-EC"/>
</dbReference>
<dbReference type="EMBL" id="CP129013">
    <property type="protein sequence ID" value="WLR43128.1"/>
    <property type="molecule type" value="Genomic_DNA"/>
</dbReference>
<dbReference type="RefSeq" id="WP_226538951.1">
    <property type="nucleotide sequence ID" value="NZ_CP129013.1"/>
</dbReference>
<reference evidence="6 7" key="1">
    <citation type="submission" date="2023-06" db="EMBL/GenBank/DDBJ databases">
        <title>Five Gram-positive bacteria isolated from mangrove sediments in Shenzhen, Guangdong, China.</title>
        <authorList>
            <person name="Yu S."/>
            <person name="Zheng W."/>
            <person name="Huang Y."/>
        </authorList>
    </citation>
    <scope>NUCLEOTIDE SEQUENCE [LARGE SCALE GENOMIC DNA]</scope>
    <source>
        <strain evidence="6 7">SaN35-3</strain>
    </source>
</reference>
<dbReference type="Gene3D" id="3.40.1190.10">
    <property type="entry name" value="Mur-like, catalytic domain"/>
    <property type="match status" value="1"/>
</dbReference>
<dbReference type="PANTHER" id="PTHR43024">
    <property type="entry name" value="UDP-N-ACETYLMURAMOYL-TRIPEPTIDE--D-ALANYL-D-ALANINE LIGASE"/>
    <property type="match status" value="1"/>
</dbReference>